<dbReference type="InterPro" id="IPR012000">
    <property type="entry name" value="Thiamin_PyroP_enz_cen_dom"/>
</dbReference>
<dbReference type="PANTHER" id="PTHR18968">
    <property type="entry name" value="THIAMINE PYROPHOSPHATE ENZYMES"/>
    <property type="match status" value="1"/>
</dbReference>
<feature type="domain" description="Thiamine pyrophosphate enzyme TPP-binding" evidence="5">
    <location>
        <begin position="138"/>
        <end position="292"/>
    </location>
</feature>
<accession>A0ABT6ZYS4</accession>
<name>A0ABT6ZYS4_9ACTN</name>
<evidence type="ECO:0000256" key="3">
    <source>
        <dbReference type="ARBA" id="ARBA00023052"/>
    </source>
</evidence>
<dbReference type="InterPro" id="IPR011766">
    <property type="entry name" value="TPP_enzyme_TPP-bd"/>
</dbReference>
<organism evidence="6 7">
    <name type="scientific">Streptomyces iconiensis</name>
    <dbReference type="NCBI Taxonomy" id="1384038"/>
    <lineage>
        <taxon>Bacteria</taxon>
        <taxon>Bacillati</taxon>
        <taxon>Actinomycetota</taxon>
        <taxon>Actinomycetes</taxon>
        <taxon>Kitasatosporales</taxon>
        <taxon>Streptomycetaceae</taxon>
        <taxon>Streptomyces</taxon>
    </lineage>
</organism>
<dbReference type="Gene3D" id="3.40.50.1220">
    <property type="entry name" value="TPP-binding domain"/>
    <property type="match status" value="1"/>
</dbReference>
<dbReference type="InterPro" id="IPR029061">
    <property type="entry name" value="THDP-binding"/>
</dbReference>
<comment type="caution">
    <text evidence="6">The sequence shown here is derived from an EMBL/GenBank/DDBJ whole genome shotgun (WGS) entry which is preliminary data.</text>
</comment>
<evidence type="ECO:0000256" key="2">
    <source>
        <dbReference type="ARBA" id="ARBA00007812"/>
    </source>
</evidence>
<sequence length="327" mass="35033">MTAVAALQEADLLLALGTRFDDRVTGELDSFAPDARVIHVDIDAGEIGRKRRPDVGIVADCAPALSALLAQLRTDRARQSGRTAEDGAGHGPWLSRLEELRQRFPLGYSPTPGALSPHYVTERLGALTSGPGTVYTAGVGQHQMWAAQLIPFERPRSFVNSGGAGTMGYALPAAMGVKAALPDARVWAIDGDGSFQMTNQELAACVHSGLPIKVAVINNGTLGMVRQWQDLFYDREYAHTDLSAASLDTSPDIAALARAYGCAAFTCERAEDVDRVIQEAAKVEDRPVLVEFMVSKEAMVWPMVPAGMSNDDLLVARNLPPDFGDDA</sequence>
<evidence type="ECO:0000259" key="5">
    <source>
        <dbReference type="Pfam" id="PF02775"/>
    </source>
</evidence>
<dbReference type="SUPFAM" id="SSF52467">
    <property type="entry name" value="DHS-like NAD/FAD-binding domain"/>
    <property type="match status" value="1"/>
</dbReference>
<comment type="cofactor">
    <cofactor evidence="1">
        <name>thiamine diphosphate</name>
        <dbReference type="ChEBI" id="CHEBI:58937"/>
    </cofactor>
</comment>
<comment type="similarity">
    <text evidence="2">Belongs to the TPP enzyme family.</text>
</comment>
<dbReference type="InterPro" id="IPR039368">
    <property type="entry name" value="AHAS_TPP"/>
</dbReference>
<proteinExistence type="inferred from homology"/>
<dbReference type="InterPro" id="IPR045229">
    <property type="entry name" value="TPP_enz"/>
</dbReference>
<dbReference type="Gene3D" id="3.40.50.970">
    <property type="match status" value="1"/>
</dbReference>
<dbReference type="Pfam" id="PF00205">
    <property type="entry name" value="TPP_enzyme_M"/>
    <property type="match status" value="1"/>
</dbReference>
<dbReference type="PANTHER" id="PTHR18968:SF13">
    <property type="entry name" value="ACETOLACTATE SYNTHASE CATALYTIC SUBUNIT, MITOCHONDRIAL"/>
    <property type="match status" value="1"/>
</dbReference>
<dbReference type="SUPFAM" id="SSF52518">
    <property type="entry name" value="Thiamin diphosphate-binding fold (THDP-binding)"/>
    <property type="match status" value="1"/>
</dbReference>
<protein>
    <submittedName>
        <fullName evidence="6">Thiamine pyrophosphate-dependent enzyme</fullName>
    </submittedName>
</protein>
<dbReference type="EMBL" id="JANCPR020000019">
    <property type="protein sequence ID" value="MDJ1134225.1"/>
    <property type="molecule type" value="Genomic_DNA"/>
</dbReference>
<dbReference type="PROSITE" id="PS00187">
    <property type="entry name" value="TPP_ENZYMES"/>
    <property type="match status" value="1"/>
</dbReference>
<evidence type="ECO:0000313" key="7">
    <source>
        <dbReference type="Proteomes" id="UP001214441"/>
    </source>
</evidence>
<reference evidence="6 7" key="1">
    <citation type="submission" date="2023-05" db="EMBL/GenBank/DDBJ databases">
        <title>Streptantibioticus silvisoli sp. nov., acidotolerant actinomycetes 1 from pine litter.</title>
        <authorList>
            <person name="Swiecimska M."/>
            <person name="Golinska P."/>
            <person name="Sangal V."/>
            <person name="Wachnowicz B."/>
            <person name="Goodfellow M."/>
        </authorList>
    </citation>
    <scope>NUCLEOTIDE SEQUENCE [LARGE SCALE GENOMIC DNA]</scope>
    <source>
        <strain evidence="6 7">DSM 42109</strain>
    </source>
</reference>
<keyword evidence="3" id="KW-0786">Thiamine pyrophosphate</keyword>
<evidence type="ECO:0000256" key="1">
    <source>
        <dbReference type="ARBA" id="ARBA00001964"/>
    </source>
</evidence>
<dbReference type="InterPro" id="IPR029035">
    <property type="entry name" value="DHS-like_NAD/FAD-binding_dom"/>
</dbReference>
<evidence type="ECO:0000259" key="4">
    <source>
        <dbReference type="Pfam" id="PF00205"/>
    </source>
</evidence>
<feature type="domain" description="Thiamine pyrophosphate enzyme central" evidence="4">
    <location>
        <begin position="3"/>
        <end position="68"/>
    </location>
</feature>
<dbReference type="CDD" id="cd02015">
    <property type="entry name" value="TPP_AHAS"/>
    <property type="match status" value="1"/>
</dbReference>
<dbReference type="InterPro" id="IPR000399">
    <property type="entry name" value="TPP-bd_CS"/>
</dbReference>
<keyword evidence="7" id="KW-1185">Reference proteome</keyword>
<dbReference type="Pfam" id="PF02775">
    <property type="entry name" value="TPP_enzyme_C"/>
    <property type="match status" value="1"/>
</dbReference>
<evidence type="ECO:0000313" key="6">
    <source>
        <dbReference type="EMBL" id="MDJ1134225.1"/>
    </source>
</evidence>
<gene>
    <name evidence="6" type="ORF">NMN56_020110</name>
</gene>
<dbReference type="Proteomes" id="UP001214441">
    <property type="component" value="Unassembled WGS sequence"/>
</dbReference>